<feature type="transmembrane region" description="Helical" evidence="1">
    <location>
        <begin position="93"/>
        <end position="118"/>
    </location>
</feature>
<keyword evidence="1" id="KW-0812">Transmembrane</keyword>
<sequence>MTPNQHFSACVIHQKRSIEFSFALHRYTHDVLVFYFRRPDHHHSTQQLGHYFYIRQHRRSTTTLFIIHELNQHYWGLGTLPQKSPSFVWKKKAVLHSLITTITSCLTFLVHVFCMFSLG</sequence>
<evidence type="ECO:0000256" key="1">
    <source>
        <dbReference type="SAM" id="Phobius"/>
    </source>
</evidence>
<protein>
    <submittedName>
        <fullName evidence="2">Uncharacterized protein</fullName>
    </submittedName>
</protein>
<dbReference type="AlphaFoldDB" id="A0A6A6VP51"/>
<name>A0A6A6VP51_9PLEO</name>
<keyword evidence="3" id="KW-1185">Reference proteome</keyword>
<organism evidence="2 3">
    <name type="scientific">Sporormia fimetaria CBS 119925</name>
    <dbReference type="NCBI Taxonomy" id="1340428"/>
    <lineage>
        <taxon>Eukaryota</taxon>
        <taxon>Fungi</taxon>
        <taxon>Dikarya</taxon>
        <taxon>Ascomycota</taxon>
        <taxon>Pezizomycotina</taxon>
        <taxon>Dothideomycetes</taxon>
        <taxon>Pleosporomycetidae</taxon>
        <taxon>Pleosporales</taxon>
        <taxon>Sporormiaceae</taxon>
        <taxon>Sporormia</taxon>
    </lineage>
</organism>
<evidence type="ECO:0000313" key="3">
    <source>
        <dbReference type="Proteomes" id="UP000799440"/>
    </source>
</evidence>
<proteinExistence type="predicted"/>
<dbReference type="EMBL" id="MU006561">
    <property type="protein sequence ID" value="KAF2751953.1"/>
    <property type="molecule type" value="Genomic_DNA"/>
</dbReference>
<dbReference type="Proteomes" id="UP000799440">
    <property type="component" value="Unassembled WGS sequence"/>
</dbReference>
<reference evidence="2" key="1">
    <citation type="journal article" date="2020" name="Stud. Mycol.">
        <title>101 Dothideomycetes genomes: a test case for predicting lifestyles and emergence of pathogens.</title>
        <authorList>
            <person name="Haridas S."/>
            <person name="Albert R."/>
            <person name="Binder M."/>
            <person name="Bloem J."/>
            <person name="Labutti K."/>
            <person name="Salamov A."/>
            <person name="Andreopoulos B."/>
            <person name="Baker S."/>
            <person name="Barry K."/>
            <person name="Bills G."/>
            <person name="Bluhm B."/>
            <person name="Cannon C."/>
            <person name="Castanera R."/>
            <person name="Culley D."/>
            <person name="Daum C."/>
            <person name="Ezra D."/>
            <person name="Gonzalez J."/>
            <person name="Henrissat B."/>
            <person name="Kuo A."/>
            <person name="Liang C."/>
            <person name="Lipzen A."/>
            <person name="Lutzoni F."/>
            <person name="Magnuson J."/>
            <person name="Mondo S."/>
            <person name="Nolan M."/>
            <person name="Ohm R."/>
            <person name="Pangilinan J."/>
            <person name="Park H.-J."/>
            <person name="Ramirez L."/>
            <person name="Alfaro M."/>
            <person name="Sun H."/>
            <person name="Tritt A."/>
            <person name="Yoshinaga Y."/>
            <person name="Zwiers L.-H."/>
            <person name="Turgeon B."/>
            <person name="Goodwin S."/>
            <person name="Spatafora J."/>
            <person name="Crous P."/>
            <person name="Grigoriev I."/>
        </authorList>
    </citation>
    <scope>NUCLEOTIDE SEQUENCE</scope>
    <source>
        <strain evidence="2">CBS 119925</strain>
    </source>
</reference>
<gene>
    <name evidence="2" type="ORF">M011DRAFT_10459</name>
</gene>
<keyword evidence="1" id="KW-0472">Membrane</keyword>
<evidence type="ECO:0000313" key="2">
    <source>
        <dbReference type="EMBL" id="KAF2751953.1"/>
    </source>
</evidence>
<accession>A0A6A6VP51</accession>
<keyword evidence="1" id="KW-1133">Transmembrane helix</keyword>